<protein>
    <submittedName>
        <fullName evidence="6">Uncharacterized protein</fullName>
    </submittedName>
</protein>
<dbReference type="AlphaFoldDB" id="A0A9W6ZY87"/>
<comment type="subcellular location">
    <subcellularLocation>
        <location evidence="1">Nucleus</location>
        <location evidence="1">Nucleolus</location>
    </subcellularLocation>
</comment>
<dbReference type="InterPro" id="IPR045161">
    <property type="entry name" value="Utp18"/>
</dbReference>
<sequence>SGVVSVYKDDQLERSIMNLTTSVAGLTFNSTGEALAMWTRRTRGGMRVYHTGSKTVFSNWPTSKTPLGYVWDVDWSRGGGGMTIGTDKGKALGYRVEYYSDI</sequence>
<gene>
    <name evidence="6" type="ORF">TrRE_jg3834</name>
</gene>
<name>A0A9W6ZY87_9STRA</name>
<evidence type="ECO:0000313" key="7">
    <source>
        <dbReference type="Proteomes" id="UP001165082"/>
    </source>
</evidence>
<dbReference type="EMBL" id="BRXZ01001017">
    <property type="protein sequence ID" value="GMH60116.1"/>
    <property type="molecule type" value="Genomic_DNA"/>
</dbReference>
<evidence type="ECO:0000313" key="6">
    <source>
        <dbReference type="EMBL" id="GMH60116.1"/>
    </source>
</evidence>
<organism evidence="6 7">
    <name type="scientific">Triparma retinervis</name>
    <dbReference type="NCBI Taxonomy" id="2557542"/>
    <lineage>
        <taxon>Eukaryota</taxon>
        <taxon>Sar</taxon>
        <taxon>Stramenopiles</taxon>
        <taxon>Ochrophyta</taxon>
        <taxon>Bolidophyceae</taxon>
        <taxon>Parmales</taxon>
        <taxon>Triparmaceae</taxon>
        <taxon>Triparma</taxon>
    </lineage>
</organism>
<evidence type="ECO:0000256" key="5">
    <source>
        <dbReference type="ARBA" id="ARBA00023242"/>
    </source>
</evidence>
<evidence type="ECO:0000256" key="1">
    <source>
        <dbReference type="ARBA" id="ARBA00004604"/>
    </source>
</evidence>
<dbReference type="GO" id="GO:0034388">
    <property type="term" value="C:Pwp2p-containing subcomplex of 90S preribosome"/>
    <property type="evidence" value="ECO:0007669"/>
    <property type="project" value="TreeGrafter"/>
</dbReference>
<dbReference type="GO" id="GO:0006364">
    <property type="term" value="P:rRNA processing"/>
    <property type="evidence" value="ECO:0007669"/>
    <property type="project" value="UniProtKB-KW"/>
</dbReference>
<dbReference type="InterPro" id="IPR036322">
    <property type="entry name" value="WD40_repeat_dom_sf"/>
</dbReference>
<keyword evidence="5" id="KW-0539">Nucleus</keyword>
<evidence type="ECO:0000256" key="2">
    <source>
        <dbReference type="ARBA" id="ARBA00022552"/>
    </source>
</evidence>
<accession>A0A9W6ZY87</accession>
<keyword evidence="7" id="KW-1185">Reference proteome</keyword>
<dbReference type="Gene3D" id="2.130.10.10">
    <property type="entry name" value="YVTN repeat-like/Quinoprotein amine dehydrogenase"/>
    <property type="match status" value="1"/>
</dbReference>
<keyword evidence="2" id="KW-0698">rRNA processing</keyword>
<reference evidence="6" key="1">
    <citation type="submission" date="2022-07" db="EMBL/GenBank/DDBJ databases">
        <title>Genome analysis of Parmales, a sister group of diatoms, reveals the evolutionary specialization of diatoms from phago-mixotrophs to photoautotrophs.</title>
        <authorList>
            <person name="Ban H."/>
            <person name="Sato S."/>
            <person name="Yoshikawa S."/>
            <person name="Kazumasa Y."/>
            <person name="Nakamura Y."/>
            <person name="Ichinomiya M."/>
            <person name="Saitoh K."/>
            <person name="Sato N."/>
            <person name="Blanc-Mathieu R."/>
            <person name="Endo H."/>
            <person name="Kuwata A."/>
            <person name="Ogata H."/>
        </authorList>
    </citation>
    <scope>NUCLEOTIDE SEQUENCE</scope>
</reference>
<keyword evidence="3" id="KW-0853">WD repeat</keyword>
<evidence type="ECO:0000256" key="3">
    <source>
        <dbReference type="ARBA" id="ARBA00022574"/>
    </source>
</evidence>
<comment type="caution">
    <text evidence="6">The sequence shown here is derived from an EMBL/GenBank/DDBJ whole genome shotgun (WGS) entry which is preliminary data.</text>
</comment>
<dbReference type="Proteomes" id="UP001165082">
    <property type="component" value="Unassembled WGS sequence"/>
</dbReference>
<dbReference type="GO" id="GO:0032040">
    <property type="term" value="C:small-subunit processome"/>
    <property type="evidence" value="ECO:0007669"/>
    <property type="project" value="TreeGrafter"/>
</dbReference>
<dbReference type="PANTHER" id="PTHR18359:SF0">
    <property type="entry name" value="U3 SMALL NUCLEOLAR RNA-ASSOCIATED PROTEIN 18 HOMOLOG"/>
    <property type="match status" value="1"/>
</dbReference>
<proteinExistence type="predicted"/>
<dbReference type="InterPro" id="IPR015943">
    <property type="entry name" value="WD40/YVTN_repeat-like_dom_sf"/>
</dbReference>
<dbReference type="OrthoDB" id="1935146at2759"/>
<evidence type="ECO:0000256" key="4">
    <source>
        <dbReference type="ARBA" id="ARBA00022737"/>
    </source>
</evidence>
<dbReference type="PANTHER" id="PTHR18359">
    <property type="entry name" value="WD-REPEAT PROTEIN-RELATED"/>
    <property type="match status" value="1"/>
</dbReference>
<keyword evidence="4" id="KW-0677">Repeat</keyword>
<dbReference type="SUPFAM" id="SSF50978">
    <property type="entry name" value="WD40 repeat-like"/>
    <property type="match status" value="1"/>
</dbReference>
<feature type="non-terminal residue" evidence="6">
    <location>
        <position position="102"/>
    </location>
</feature>